<dbReference type="GO" id="GO:0016020">
    <property type="term" value="C:membrane"/>
    <property type="evidence" value="ECO:0007669"/>
    <property type="project" value="UniProtKB-SubCell"/>
</dbReference>
<dbReference type="Gene3D" id="1.50.40.10">
    <property type="entry name" value="Mitochondrial carrier domain"/>
    <property type="match status" value="2"/>
</dbReference>
<comment type="caution">
    <text evidence="9">The sequence shown here is derived from an EMBL/GenBank/DDBJ whole genome shotgun (WGS) entry which is preliminary data.</text>
</comment>
<keyword evidence="4 8" id="KW-0812">Transmembrane</keyword>
<dbReference type="GO" id="GO:0055085">
    <property type="term" value="P:transmembrane transport"/>
    <property type="evidence" value="ECO:0007669"/>
    <property type="project" value="InterPro"/>
</dbReference>
<evidence type="ECO:0000313" key="10">
    <source>
        <dbReference type="Proteomes" id="UP001178507"/>
    </source>
</evidence>
<dbReference type="SUPFAM" id="SSF103506">
    <property type="entry name" value="Mitochondrial carrier"/>
    <property type="match status" value="1"/>
</dbReference>
<gene>
    <name evidence="9" type="ORF">EVOR1521_LOCUS22988</name>
</gene>
<feature type="repeat" description="Solcar" evidence="8">
    <location>
        <begin position="425"/>
        <end position="514"/>
    </location>
</feature>
<protein>
    <submittedName>
        <fullName evidence="9">Uncharacterized protein</fullName>
    </submittedName>
</protein>
<reference evidence="9" key="1">
    <citation type="submission" date="2023-08" db="EMBL/GenBank/DDBJ databases">
        <authorList>
            <person name="Chen Y."/>
            <person name="Shah S."/>
            <person name="Dougan E. K."/>
            <person name="Thang M."/>
            <person name="Chan C."/>
        </authorList>
    </citation>
    <scope>NUCLEOTIDE SEQUENCE</scope>
</reference>
<organism evidence="9 10">
    <name type="scientific">Effrenium voratum</name>
    <dbReference type="NCBI Taxonomy" id="2562239"/>
    <lineage>
        <taxon>Eukaryota</taxon>
        <taxon>Sar</taxon>
        <taxon>Alveolata</taxon>
        <taxon>Dinophyceae</taxon>
        <taxon>Suessiales</taxon>
        <taxon>Symbiodiniaceae</taxon>
        <taxon>Effrenium</taxon>
    </lineage>
</organism>
<keyword evidence="10" id="KW-1185">Reference proteome</keyword>
<dbReference type="PROSITE" id="PS50920">
    <property type="entry name" value="SOLCAR"/>
    <property type="match status" value="3"/>
</dbReference>
<evidence type="ECO:0000256" key="8">
    <source>
        <dbReference type="PROSITE-ProRule" id="PRU00282"/>
    </source>
</evidence>
<dbReference type="EMBL" id="CAUJNA010003337">
    <property type="protein sequence ID" value="CAJ1399456.1"/>
    <property type="molecule type" value="Genomic_DNA"/>
</dbReference>
<evidence type="ECO:0000256" key="5">
    <source>
        <dbReference type="ARBA" id="ARBA00022737"/>
    </source>
</evidence>
<keyword evidence="3" id="KW-0813">Transport</keyword>
<comment type="similarity">
    <text evidence="2">Belongs to the mitochondrial carrier (TC 2.A.29) family.</text>
</comment>
<evidence type="ECO:0000256" key="7">
    <source>
        <dbReference type="ARBA" id="ARBA00023136"/>
    </source>
</evidence>
<dbReference type="SUPFAM" id="SSF51182">
    <property type="entry name" value="RmlC-like cupins"/>
    <property type="match status" value="1"/>
</dbReference>
<dbReference type="InterPro" id="IPR011051">
    <property type="entry name" value="RmlC_Cupin_sf"/>
</dbReference>
<evidence type="ECO:0000256" key="3">
    <source>
        <dbReference type="ARBA" id="ARBA00022448"/>
    </source>
</evidence>
<feature type="repeat" description="Solcar" evidence="8">
    <location>
        <begin position="523"/>
        <end position="612"/>
    </location>
</feature>
<evidence type="ECO:0000256" key="6">
    <source>
        <dbReference type="ARBA" id="ARBA00022989"/>
    </source>
</evidence>
<dbReference type="InterPro" id="IPR023395">
    <property type="entry name" value="MCP_dom_sf"/>
</dbReference>
<sequence>MRLLAIAFHLVNADAVTCSNERLQRLLREERHRAWACDSAKLKFIQEQPWEAWALDSEEAFARLSFKVMVPHPVKEKEDLLWSLAERPYNQTMPDGSKRQPEVLTARHWTGMHVPPGRAFAVEQMQRLSPVRDWMPQLFSHLKVAGSVDFYASRVGRDSVGSYGWHTDTVDALIYVLKGNKRIKIAGHYPGSKVTMDKVLTEGSLVYVPGGRFHLLHALPQDVNAKTAELVIVLSIGLSNPNEDLLTVRTDTYRQAFEDQNLPWWDVEGQVAALPPHFPRKPEVVFAEKDALDSKGLAAIHRRVLQKDALRLTMLLHQGAEVDLRTRSLPKRPSVTALGLAACCVEEEAALTLTAKLLEFRADPRAVEFPEGTAPLSAVAVAGRRSASFAARMKMRCSASEELRPGSDGKIVLRARFWALCRLKAFAEAHSFAGAFAGALQTAFWHPLDVLKTRMQVRDGTVGSVHAYGSLRQAVQSTWQDGARGFFRGVLPNILGSSLAWGLQMPLYQQFKIFARSSKVDAHLAAKDSACSLAAGAATNVVVHPFFLIKTRLQLQLHSSSVPGGYRGALHAVETIAMEEGLRGFYRGFGPSLMLCSHGAVLLVSYDHCKLFFNSVLAASCCAKIFASVATYPLQVTRSVMQQRREAHFEYTSFPRTVQLLWQRNGLQAFYRGLFPQMLRTVPQAMAFFSIYEHVLSALQLVRPSSK</sequence>
<keyword evidence="6" id="KW-1133">Transmembrane helix</keyword>
<dbReference type="Pfam" id="PF00153">
    <property type="entry name" value="Mito_carr"/>
    <property type="match status" value="3"/>
</dbReference>
<dbReference type="PANTHER" id="PTHR45683">
    <property type="entry name" value="MITOCHONDRIAL NICOTINAMIDE ADENINE DINUCLEOTIDE TRANSPORTER 1-RELATED-RELATED"/>
    <property type="match status" value="1"/>
</dbReference>
<dbReference type="InterPro" id="IPR018108">
    <property type="entry name" value="MCP_transmembrane"/>
</dbReference>
<evidence type="ECO:0000313" key="9">
    <source>
        <dbReference type="EMBL" id="CAJ1399456.1"/>
    </source>
</evidence>
<dbReference type="Proteomes" id="UP001178507">
    <property type="component" value="Unassembled WGS sequence"/>
</dbReference>
<name>A0AA36NDJ6_9DINO</name>
<dbReference type="AlphaFoldDB" id="A0AA36NDJ6"/>
<evidence type="ECO:0000256" key="1">
    <source>
        <dbReference type="ARBA" id="ARBA00004141"/>
    </source>
</evidence>
<proteinExistence type="inferred from homology"/>
<feature type="repeat" description="Solcar" evidence="8">
    <location>
        <begin position="614"/>
        <end position="698"/>
    </location>
</feature>
<comment type="subcellular location">
    <subcellularLocation>
        <location evidence="1">Membrane</location>
        <topology evidence="1">Multi-pass membrane protein</topology>
    </subcellularLocation>
</comment>
<dbReference type="InterPro" id="IPR044712">
    <property type="entry name" value="SLC25A32-like"/>
</dbReference>
<keyword evidence="7 8" id="KW-0472">Membrane</keyword>
<accession>A0AA36NDJ6</accession>
<evidence type="ECO:0000256" key="4">
    <source>
        <dbReference type="ARBA" id="ARBA00022692"/>
    </source>
</evidence>
<dbReference type="GO" id="GO:0006862">
    <property type="term" value="P:nucleotide transport"/>
    <property type="evidence" value="ECO:0007669"/>
    <property type="project" value="InterPro"/>
</dbReference>
<keyword evidence="5" id="KW-0677">Repeat</keyword>
<evidence type="ECO:0000256" key="2">
    <source>
        <dbReference type="ARBA" id="ARBA00006375"/>
    </source>
</evidence>